<dbReference type="Pfam" id="PF09084">
    <property type="entry name" value="NMT1"/>
    <property type="match status" value="1"/>
</dbReference>
<reference evidence="2 3" key="1">
    <citation type="submission" date="2019-03" db="EMBL/GenBank/DDBJ databases">
        <title>Jiella endophytica sp. nov., a novel endophytic bacterium isolated from root of Ficus microcarpa Linn. f.</title>
        <authorList>
            <person name="Tuo L."/>
        </authorList>
    </citation>
    <scope>NUCLEOTIDE SEQUENCE [LARGE SCALE GENOMIC DNA]</scope>
    <source>
        <strain evidence="2 3">CBS5Q-3</strain>
    </source>
</reference>
<dbReference type="SUPFAM" id="SSF53850">
    <property type="entry name" value="Periplasmic binding protein-like II"/>
    <property type="match status" value="1"/>
</dbReference>
<dbReference type="EMBL" id="SOZD01000003">
    <property type="protein sequence ID" value="TFF23114.1"/>
    <property type="molecule type" value="Genomic_DNA"/>
</dbReference>
<dbReference type="Gene3D" id="3.40.190.270">
    <property type="match status" value="1"/>
</dbReference>
<keyword evidence="3" id="KW-1185">Reference proteome</keyword>
<proteinExistence type="predicted"/>
<name>A0A4Y8RJD6_9HYPH</name>
<sequence>MSNEASAAATGATAATLNRRPEFISNGGTARLQLTLAMADYDHVHNLANGDVQPEGISLTPLLLPVEEIFYRFLKHQEFDVSEVSFAKFLALTSQGNAPMVGIPVFPSRVFRHSAIYLRADSPITRPEDLNGKRIGIPEWAQTAGIYVRGMLQESYGLDLSSVDWVQAGVNQAGRQEKVHLRLPPSIRYSSRPDTSLNDMLLAGEVDAIATARPPRAFTEGDNRIRRLFEDPQAEERRYYVETGIFPIMHTISVRRSVFEQHPWIGTSLVKAFEEAKRFGIERTLDVAVSRIPLPWIAAFAGDVRQLFGEDFWPYGLEPNRLTLEAFCRFGHAQGISDRKLDPEELFAPEVRSSVKV</sequence>
<dbReference type="Gene3D" id="3.40.190.10">
    <property type="entry name" value="Periplasmic binding protein-like II"/>
    <property type="match status" value="1"/>
</dbReference>
<dbReference type="AlphaFoldDB" id="A0A4Y8RJD6"/>
<organism evidence="2 3">
    <name type="scientific">Jiella endophytica</name>
    <dbReference type="NCBI Taxonomy" id="2558362"/>
    <lineage>
        <taxon>Bacteria</taxon>
        <taxon>Pseudomonadati</taxon>
        <taxon>Pseudomonadota</taxon>
        <taxon>Alphaproteobacteria</taxon>
        <taxon>Hyphomicrobiales</taxon>
        <taxon>Aurantimonadaceae</taxon>
        <taxon>Jiella</taxon>
    </lineage>
</organism>
<feature type="domain" description="SsuA/THI5-like" evidence="1">
    <location>
        <begin position="114"/>
        <end position="172"/>
    </location>
</feature>
<dbReference type="OrthoDB" id="7374754at2"/>
<evidence type="ECO:0000313" key="2">
    <source>
        <dbReference type="EMBL" id="TFF23114.1"/>
    </source>
</evidence>
<dbReference type="PANTHER" id="PTHR30024">
    <property type="entry name" value="ALIPHATIC SULFONATES-BINDING PROTEIN-RELATED"/>
    <property type="match status" value="1"/>
</dbReference>
<evidence type="ECO:0000259" key="1">
    <source>
        <dbReference type="Pfam" id="PF09084"/>
    </source>
</evidence>
<gene>
    <name evidence="2" type="ORF">E3C22_11790</name>
</gene>
<accession>A0A4Y8RJD6</accession>
<dbReference type="RefSeq" id="WP_134762218.1">
    <property type="nucleotide sequence ID" value="NZ_SOZD01000003.1"/>
</dbReference>
<protein>
    <submittedName>
        <fullName evidence="2">4,5-dihydroxyphthalate decarboxylase</fullName>
    </submittedName>
</protein>
<dbReference type="Proteomes" id="UP000298179">
    <property type="component" value="Unassembled WGS sequence"/>
</dbReference>
<comment type="caution">
    <text evidence="2">The sequence shown here is derived from an EMBL/GenBank/DDBJ whole genome shotgun (WGS) entry which is preliminary data.</text>
</comment>
<evidence type="ECO:0000313" key="3">
    <source>
        <dbReference type="Proteomes" id="UP000298179"/>
    </source>
</evidence>
<dbReference type="InterPro" id="IPR015168">
    <property type="entry name" value="SsuA/THI5"/>
</dbReference>